<gene>
    <name evidence="2" type="ORF">H9789_03180</name>
</gene>
<dbReference type="EMBL" id="JAHLFU010000057">
    <property type="protein sequence ID" value="MBU3852826.1"/>
    <property type="molecule type" value="Genomic_DNA"/>
</dbReference>
<reference evidence="2" key="1">
    <citation type="journal article" date="2021" name="PeerJ">
        <title>Extensive microbial diversity within the chicken gut microbiome revealed by metagenomics and culture.</title>
        <authorList>
            <person name="Gilroy R."/>
            <person name="Ravi A."/>
            <person name="Getino M."/>
            <person name="Pursley I."/>
            <person name="Horton D.L."/>
            <person name="Alikhan N.F."/>
            <person name="Baker D."/>
            <person name="Gharbi K."/>
            <person name="Hall N."/>
            <person name="Watson M."/>
            <person name="Adriaenssens E.M."/>
            <person name="Foster-Nyarko E."/>
            <person name="Jarju S."/>
            <person name="Secka A."/>
            <person name="Antonio M."/>
            <person name="Oren A."/>
            <person name="Chaudhuri R.R."/>
            <person name="La Ragione R."/>
            <person name="Hildebrand F."/>
            <person name="Pallen M.J."/>
        </authorList>
    </citation>
    <scope>NUCLEOTIDE SEQUENCE</scope>
    <source>
        <strain evidence="2">G3-2149</strain>
    </source>
</reference>
<protein>
    <recommendedName>
        <fullName evidence="4">DUF4369 domain-containing protein</fullName>
    </recommendedName>
</protein>
<accession>A0A9E2L5A3</accession>
<evidence type="ECO:0000256" key="1">
    <source>
        <dbReference type="SAM" id="SignalP"/>
    </source>
</evidence>
<dbReference type="Proteomes" id="UP000823865">
    <property type="component" value="Unassembled WGS sequence"/>
</dbReference>
<feature type="signal peptide" evidence="1">
    <location>
        <begin position="1"/>
        <end position="23"/>
    </location>
</feature>
<proteinExistence type="predicted"/>
<evidence type="ECO:0008006" key="4">
    <source>
        <dbReference type="Google" id="ProtNLM"/>
    </source>
</evidence>
<keyword evidence="1" id="KW-0732">Signal</keyword>
<reference evidence="2" key="2">
    <citation type="submission" date="2021-04" db="EMBL/GenBank/DDBJ databases">
        <authorList>
            <person name="Gilroy R."/>
        </authorList>
    </citation>
    <scope>NUCLEOTIDE SEQUENCE</scope>
    <source>
        <strain evidence="2">G3-2149</strain>
    </source>
</reference>
<feature type="chain" id="PRO_5039031256" description="DUF4369 domain-containing protein" evidence="1">
    <location>
        <begin position="24"/>
        <end position="143"/>
    </location>
</feature>
<name>A0A9E2L5A3_9BACT</name>
<organism evidence="2 3">
    <name type="scientific">Candidatus Paraprevotella stercoravium</name>
    <dbReference type="NCBI Taxonomy" id="2838725"/>
    <lineage>
        <taxon>Bacteria</taxon>
        <taxon>Pseudomonadati</taxon>
        <taxon>Bacteroidota</taxon>
        <taxon>Bacteroidia</taxon>
        <taxon>Bacteroidales</taxon>
        <taxon>Prevotellaceae</taxon>
        <taxon>Paraprevotella</taxon>
    </lineage>
</organism>
<sequence length="143" mass="16882">MKRFKFSFLLLFTVLVVGINSYAKDKNTTKTEKVYMFGFSASFNDSLVYITDIQGVDSVEIEPKTDFLVGRTAYGNQLQFYLADYKERPNTTCVVFFDKKEDKLRKKYNKILKRYKNSKETILKNLTRDEFSFKREINKVISE</sequence>
<dbReference type="AlphaFoldDB" id="A0A9E2L5A3"/>
<evidence type="ECO:0000313" key="3">
    <source>
        <dbReference type="Proteomes" id="UP000823865"/>
    </source>
</evidence>
<comment type="caution">
    <text evidence="2">The sequence shown here is derived from an EMBL/GenBank/DDBJ whole genome shotgun (WGS) entry which is preliminary data.</text>
</comment>
<evidence type="ECO:0000313" key="2">
    <source>
        <dbReference type="EMBL" id="MBU3852826.1"/>
    </source>
</evidence>